<dbReference type="InterPro" id="IPR013977">
    <property type="entry name" value="GcvT_C"/>
</dbReference>
<evidence type="ECO:0000313" key="9">
    <source>
        <dbReference type="EMBL" id="CAB4806469.1"/>
    </source>
</evidence>
<dbReference type="Gene3D" id="2.40.30.110">
    <property type="entry name" value="Aminomethyltransferase beta-barrel domains"/>
    <property type="match status" value="1"/>
</dbReference>
<proteinExistence type="inferred from homology"/>
<dbReference type="Pfam" id="PF08669">
    <property type="entry name" value="GCV_T_C"/>
    <property type="match status" value="1"/>
</dbReference>
<sequence length="812" mass="90055">MSEQAKVVIIGGGIVGCSALYHLAQRGCTDVLLLERDELTSGSTWHAAGNVPTYSSSWSVMKVQKYSAELFTELAKDPEFPISYHVTGSVRLAHSHERIAEFRHVTSMANANGMGYDMLTPAQLVERYPLIETHDLVGALWDPLDGDIDPSQVTQALARRARAWGARVRRFENVVKLEQHANHHWTVTSRTREGDEHVIDCEIVVNAGGYRAGEVMELLGRHHPIAQMSHQYYVTAEIPELAAREFPLPLLRDPDTSYYLRQERNSFILGPYEWKATAMWRDGIPDEFANMLWDDDLERIAPQIEDASLRVPVLGDAGIARVVNGPIPYAPDGNPYLGPERGLRNFFHANTFSFGIAQGGGAGKAVAEWILDGRPEFDLWSIDRRRYKDYATTQYTIDKAIEVYQHEYAMGFPFQEWPVGRPAYTSPLYEQLKAKGAHFGARGGWERPTWFDPEGVITDHSLSFFRKNAWRPLVAEECAAARNGVAVLDLPGFTKIEIKGPGAQAYLDHLLCTKLPKVGRMTLAYALLPDGKVLSEFTVAHLAEDHFYAVGAASAEWHDLDVLEHALPTDGSVTLTNVSADFGSLIVVGPRAREVLSQVTSTPLDNASFPWLSVRDIDTAVGPVRTLRVNYVGELGWELHAANDQIVALYNAIWAAGEQYGIRDFGIYAVDSLRLDKCYRGWKGDLEIGFSPFDASLDRFVDLTKPDFVGKDALVAEKANGSAWRFVPLTLDEDGDADAPFCASIFAGDERVGIVTSGGWSFTLNKSVALGYVRPQYEAAGTKLQIEIYGEVCNATVGAEPLYDPKNERLRA</sequence>
<dbReference type="AlphaFoldDB" id="A0A6J5ZZQ6"/>
<dbReference type="InterPro" id="IPR028896">
    <property type="entry name" value="GcvT/YgfZ/DmdA"/>
</dbReference>
<dbReference type="Gene3D" id="3.50.50.60">
    <property type="entry name" value="FAD/NAD(P)-binding domain"/>
    <property type="match status" value="1"/>
</dbReference>
<dbReference type="EMBL" id="CAFBMT010000001">
    <property type="protein sequence ID" value="CAB4911126.1"/>
    <property type="molecule type" value="Genomic_DNA"/>
</dbReference>
<dbReference type="InterPro" id="IPR029043">
    <property type="entry name" value="GcvT/YgfZ_C"/>
</dbReference>
<evidence type="ECO:0000313" key="8">
    <source>
        <dbReference type="EMBL" id="CAB4707240.1"/>
    </source>
</evidence>
<reference evidence="7" key="1">
    <citation type="submission" date="2020-05" db="EMBL/GenBank/DDBJ databases">
        <authorList>
            <person name="Chiriac C."/>
            <person name="Salcher M."/>
            <person name="Ghai R."/>
            <person name="Kavagutti S V."/>
        </authorList>
    </citation>
    <scope>NUCLEOTIDE SEQUENCE</scope>
</reference>
<dbReference type="Gene3D" id="3.30.1360.120">
    <property type="entry name" value="Probable tRNA modification gtpase trme, domain 1"/>
    <property type="match status" value="1"/>
</dbReference>
<organism evidence="7">
    <name type="scientific">freshwater metagenome</name>
    <dbReference type="NCBI Taxonomy" id="449393"/>
    <lineage>
        <taxon>unclassified sequences</taxon>
        <taxon>metagenomes</taxon>
        <taxon>ecological metagenomes</taxon>
    </lineage>
</organism>
<dbReference type="GO" id="GO:0005739">
    <property type="term" value="C:mitochondrion"/>
    <property type="evidence" value="ECO:0007669"/>
    <property type="project" value="TreeGrafter"/>
</dbReference>
<evidence type="ECO:0000259" key="4">
    <source>
        <dbReference type="Pfam" id="PF01571"/>
    </source>
</evidence>
<dbReference type="Pfam" id="PF16350">
    <property type="entry name" value="FAO_M"/>
    <property type="match status" value="1"/>
</dbReference>
<evidence type="ECO:0000256" key="2">
    <source>
        <dbReference type="SAM" id="Phobius"/>
    </source>
</evidence>
<dbReference type="Pfam" id="PF01266">
    <property type="entry name" value="DAO"/>
    <property type="match status" value="1"/>
</dbReference>
<dbReference type="SUPFAM" id="SSF51905">
    <property type="entry name" value="FAD/NAD(P)-binding domain"/>
    <property type="match status" value="1"/>
</dbReference>
<dbReference type="InterPro" id="IPR036188">
    <property type="entry name" value="FAD/NAD-bd_sf"/>
</dbReference>
<evidence type="ECO:0000313" key="7">
    <source>
        <dbReference type="EMBL" id="CAB4362644.1"/>
    </source>
</evidence>
<dbReference type="Pfam" id="PF01571">
    <property type="entry name" value="GCV_T"/>
    <property type="match status" value="1"/>
</dbReference>
<name>A0A6J5ZZQ6_9ZZZZ</name>
<dbReference type="EMBL" id="CAEZYF010000002">
    <property type="protein sequence ID" value="CAB4707240.1"/>
    <property type="molecule type" value="Genomic_DNA"/>
</dbReference>
<dbReference type="InterPro" id="IPR032503">
    <property type="entry name" value="FAO_M"/>
</dbReference>
<accession>A0A6J5ZZQ6</accession>
<evidence type="ECO:0000259" key="5">
    <source>
        <dbReference type="Pfam" id="PF08669"/>
    </source>
</evidence>
<comment type="similarity">
    <text evidence="1">Belongs to the GcvT family.</text>
</comment>
<evidence type="ECO:0000259" key="3">
    <source>
        <dbReference type="Pfam" id="PF01266"/>
    </source>
</evidence>
<dbReference type="InterPro" id="IPR006222">
    <property type="entry name" value="GCVT_N"/>
</dbReference>
<feature type="domain" description="Aminomethyltransferase C-terminal" evidence="5">
    <location>
        <begin position="725"/>
        <end position="804"/>
    </location>
</feature>
<evidence type="ECO:0000256" key="1">
    <source>
        <dbReference type="ARBA" id="ARBA00008609"/>
    </source>
</evidence>
<dbReference type="EMBL" id="CAFAAV010000021">
    <property type="protein sequence ID" value="CAB4806469.1"/>
    <property type="molecule type" value="Genomic_DNA"/>
</dbReference>
<dbReference type="InterPro" id="IPR027266">
    <property type="entry name" value="TrmE/GcvT-like"/>
</dbReference>
<evidence type="ECO:0000313" key="10">
    <source>
        <dbReference type="EMBL" id="CAB4911126.1"/>
    </source>
</evidence>
<dbReference type="PANTHER" id="PTHR43757">
    <property type="entry name" value="AMINOMETHYLTRANSFERASE"/>
    <property type="match status" value="1"/>
</dbReference>
<evidence type="ECO:0000313" key="11">
    <source>
        <dbReference type="EMBL" id="CAB4985313.1"/>
    </source>
</evidence>
<feature type="domain" description="FAD dependent oxidoreductase" evidence="3">
    <location>
        <begin position="6"/>
        <end position="369"/>
    </location>
</feature>
<keyword evidence="2" id="KW-1133">Transmembrane helix</keyword>
<feature type="domain" description="GCVT N-terminal" evidence="4">
    <location>
        <begin position="428"/>
        <end position="705"/>
    </location>
</feature>
<dbReference type="SUPFAM" id="SSF103025">
    <property type="entry name" value="Folate-binding domain"/>
    <property type="match status" value="1"/>
</dbReference>
<dbReference type="SUPFAM" id="SSF101790">
    <property type="entry name" value="Aminomethyltransferase beta-barrel domain"/>
    <property type="match status" value="1"/>
</dbReference>
<dbReference type="EMBL" id="CAFBOL010000021">
    <property type="protein sequence ID" value="CAB4985313.1"/>
    <property type="molecule type" value="Genomic_DNA"/>
</dbReference>
<keyword evidence="2" id="KW-0472">Membrane</keyword>
<keyword evidence="2" id="KW-0812">Transmembrane</keyword>
<dbReference type="EMBL" id="CAESGF010000002">
    <property type="protein sequence ID" value="CAB4362644.1"/>
    <property type="molecule type" value="Genomic_DNA"/>
</dbReference>
<gene>
    <name evidence="8" type="ORF">UFOPK2656_00427</name>
    <name evidence="9" type="ORF">UFOPK3099_00445</name>
    <name evidence="10" type="ORF">UFOPK3651_00195</name>
    <name evidence="11" type="ORF">UFOPK3931_01094</name>
    <name evidence="7" type="ORF">UFOPK4189_00424</name>
</gene>
<dbReference type="InterPro" id="IPR006076">
    <property type="entry name" value="FAD-dep_OxRdtase"/>
</dbReference>
<dbReference type="Gene3D" id="3.30.9.10">
    <property type="entry name" value="D-Amino Acid Oxidase, subunit A, domain 2"/>
    <property type="match status" value="1"/>
</dbReference>
<dbReference type="PROSITE" id="PS51257">
    <property type="entry name" value="PROKAR_LIPOPROTEIN"/>
    <property type="match status" value="1"/>
</dbReference>
<dbReference type="Gene3D" id="3.30.70.1400">
    <property type="entry name" value="Aminomethyltransferase beta-barrel domains"/>
    <property type="match status" value="1"/>
</dbReference>
<feature type="domain" description="FAD dependent oxidoreductase central" evidence="6">
    <location>
        <begin position="372"/>
        <end position="426"/>
    </location>
</feature>
<feature type="transmembrane region" description="Helical" evidence="2">
    <location>
        <begin position="7"/>
        <end position="24"/>
    </location>
</feature>
<protein>
    <submittedName>
        <fullName evidence="7">Unannotated protein</fullName>
    </submittedName>
</protein>
<dbReference type="SUPFAM" id="SSF54373">
    <property type="entry name" value="FAD-linked reductases, C-terminal domain"/>
    <property type="match status" value="1"/>
</dbReference>
<evidence type="ECO:0000259" key="6">
    <source>
        <dbReference type="Pfam" id="PF16350"/>
    </source>
</evidence>
<dbReference type="PANTHER" id="PTHR43757:SF2">
    <property type="entry name" value="AMINOMETHYLTRANSFERASE, MITOCHONDRIAL"/>
    <property type="match status" value="1"/>
</dbReference>